<dbReference type="AlphaFoldDB" id="A0A819C726"/>
<keyword evidence="2" id="KW-0812">Transmembrane</keyword>
<feature type="compositionally biased region" description="Low complexity" evidence="1">
    <location>
        <begin position="486"/>
        <end position="495"/>
    </location>
</feature>
<dbReference type="Proteomes" id="UP000663836">
    <property type="component" value="Unassembled WGS sequence"/>
</dbReference>
<organism evidence="3 4">
    <name type="scientific">Rotaria sordida</name>
    <dbReference type="NCBI Taxonomy" id="392033"/>
    <lineage>
        <taxon>Eukaryota</taxon>
        <taxon>Metazoa</taxon>
        <taxon>Spiralia</taxon>
        <taxon>Gnathifera</taxon>
        <taxon>Rotifera</taxon>
        <taxon>Eurotatoria</taxon>
        <taxon>Bdelloidea</taxon>
        <taxon>Philodinida</taxon>
        <taxon>Philodinidae</taxon>
        <taxon>Rotaria</taxon>
    </lineage>
</organism>
<dbReference type="EMBL" id="CAJOBD010001534">
    <property type="protein sequence ID" value="CAF3809538.1"/>
    <property type="molecule type" value="Genomic_DNA"/>
</dbReference>
<evidence type="ECO:0000256" key="2">
    <source>
        <dbReference type="SAM" id="Phobius"/>
    </source>
</evidence>
<sequence>MIYYSYTVIIIILTVNLSFAWTTPSIIKGKTFLLKNDTSLNIRQRISAQADKLQNITTSASDRFVISHTNHEEDIEHNNDDDLSIKKQISSVVVLTSLSGIYIWWPIIFGGDDSFHLLLTQEDVPRFHDVTGDDQGNIYLTAPHERNVYRLQYSDGWWISNFSNHSVMNSIRSEMPLFLNIHYVSSILYVYGHLDIQIIDLLQRPRTRGSAPFMKRLRELSPNLRISDMIIDQLTSDGYIIGDSYGWCTVIRCSLSVSECVFLFKIPSSYDNRPYPCTATIDFSNKIMYLSLEEKILAVHLNEQTNFDRRQILTEKRGPRSTLGYDDIVAYNNVILYTDVLRPVLHICTLTNSNPCMNISLIFPLPQRSILPLRLSIIQVSNLRPPIFDDDDGIELHINESTTIPSPLALLISNKTTELPHLINDTSTKPYVHKEISASNIWMLILGICIGLVLAGVSFLIYYIIRNKNQSKLKKQFVTKDRKSSSTKTSKSGRTPLLESNRTNEVKTKTESSNSPLSGSSVTESNTESSSELTTITSSSSSYRPDIIL</sequence>
<name>A0A819C726_9BILA</name>
<feature type="transmembrane region" description="Helical" evidence="2">
    <location>
        <begin position="441"/>
        <end position="465"/>
    </location>
</feature>
<comment type="caution">
    <text evidence="3">The sequence shown here is derived from an EMBL/GenBank/DDBJ whole genome shotgun (WGS) entry which is preliminary data.</text>
</comment>
<evidence type="ECO:0000313" key="4">
    <source>
        <dbReference type="Proteomes" id="UP000663836"/>
    </source>
</evidence>
<keyword evidence="2" id="KW-0472">Membrane</keyword>
<evidence type="ECO:0000256" key="1">
    <source>
        <dbReference type="SAM" id="MobiDB-lite"/>
    </source>
</evidence>
<proteinExistence type="predicted"/>
<dbReference type="SUPFAM" id="SSF63825">
    <property type="entry name" value="YWTD domain"/>
    <property type="match status" value="1"/>
</dbReference>
<evidence type="ECO:0000313" key="3">
    <source>
        <dbReference type="EMBL" id="CAF3809538.1"/>
    </source>
</evidence>
<accession>A0A819C726</accession>
<protein>
    <submittedName>
        <fullName evidence="3">Uncharacterized protein</fullName>
    </submittedName>
</protein>
<keyword evidence="2" id="KW-1133">Transmembrane helix</keyword>
<feature type="region of interest" description="Disordered" evidence="1">
    <location>
        <begin position="476"/>
        <end position="549"/>
    </location>
</feature>
<feature type="compositionally biased region" description="Low complexity" evidence="1">
    <location>
        <begin position="518"/>
        <end position="542"/>
    </location>
</feature>
<reference evidence="3" key="1">
    <citation type="submission" date="2021-02" db="EMBL/GenBank/DDBJ databases">
        <authorList>
            <person name="Nowell W R."/>
        </authorList>
    </citation>
    <scope>NUCLEOTIDE SEQUENCE</scope>
</reference>
<gene>
    <name evidence="3" type="ORF">JBS370_LOCUS15782</name>
</gene>